<dbReference type="OrthoDB" id="4818326at2759"/>
<sequence>MRTHPAEKSMLDGRAGAVPGVRRAVMGMLREAYLSGGEAEAGDARASPSPLEDTGVVLESQNITAEFFIGAPAQVQALPKKTRYIPDVVGFHQDGGNTRTNDWDGPLGTSPNVSSRSVAISAQYWHSENRLTARSVCTDATEPYFCIAAFDPDSMDMLGSWAPEDQTLLSPYAAVAGDRVILPTMERHIFQVERVDEANSTRFNQIRDIDLTAVLPQGHGVVSSYLDEDENIWFTSVALMTTGAAEDSSRLGYVTPNGTVHTITIDGQRIENSIAVSGRTVYLNTGPLASDAARSTVGHMFAFRVDAIDGHIKALWNATYDAGSALKPGGFSQGSGSTPALVGNRYVAITDNADVQVNLLIYRQVDASAEGLVDGQAPLVCAVPLFPPNGSANENAMVGYFDGSTYSVLVNNNHGAPELQDLGAAGDVNGAFNDFAPLAPGITRVDVTADGSCAVRWALDVRSTSVLSLSTANGLVYSYTQDEELAGQGLYVWYFTAIDFRTGEVVWRIRAGAGGRYNNNVAPTQMSPNGAIYQVVAGGVTWLRDD</sequence>
<comment type="caution">
    <text evidence="1">The sequence shown here is derived from an EMBL/GenBank/DDBJ whole genome shotgun (WGS) entry which is preliminary data.</text>
</comment>
<accession>T0JWD5</accession>
<reference evidence="2" key="1">
    <citation type="journal article" date="2013" name="Mol. Plant Microbe Interact.">
        <title>Global aspects of pacC regulation of pathogenicity genes in Colletotrichum gloeosporioides as revealed by transcriptome analysis.</title>
        <authorList>
            <person name="Alkan N."/>
            <person name="Meng X."/>
            <person name="Friedlander G."/>
            <person name="Reuveni E."/>
            <person name="Sukno S."/>
            <person name="Sherman A."/>
            <person name="Thon M."/>
            <person name="Fluhr R."/>
            <person name="Prusky D."/>
        </authorList>
    </citation>
    <scope>NUCLEOTIDE SEQUENCE [LARGE SCALE GENOMIC DNA]</scope>
    <source>
        <strain evidence="2">Cg-14</strain>
    </source>
</reference>
<organism evidence="1 2">
    <name type="scientific">Colletotrichum gloeosporioides (strain Cg-14)</name>
    <name type="common">Anthracnose fungus</name>
    <name type="synonym">Glomerella cingulata</name>
    <dbReference type="NCBI Taxonomy" id="1237896"/>
    <lineage>
        <taxon>Eukaryota</taxon>
        <taxon>Fungi</taxon>
        <taxon>Dikarya</taxon>
        <taxon>Ascomycota</taxon>
        <taxon>Pezizomycotina</taxon>
        <taxon>Sordariomycetes</taxon>
        <taxon>Hypocreomycetidae</taxon>
        <taxon>Glomerellales</taxon>
        <taxon>Glomerellaceae</taxon>
        <taxon>Colletotrichum</taxon>
        <taxon>Colletotrichum gloeosporioides species complex</taxon>
    </lineage>
</organism>
<dbReference type="Proteomes" id="UP000015530">
    <property type="component" value="Unassembled WGS sequence"/>
</dbReference>
<evidence type="ECO:0000313" key="2">
    <source>
        <dbReference type="Proteomes" id="UP000015530"/>
    </source>
</evidence>
<dbReference type="eggNOG" id="ENOG502SJFR">
    <property type="taxonomic scope" value="Eukaryota"/>
</dbReference>
<dbReference type="HOGENOM" id="CLU_040418_1_0_1"/>
<name>T0JWD5_COLGC</name>
<dbReference type="STRING" id="1237896.T0JWD5"/>
<gene>
    <name evidence="1" type="ORF">CGLO_16306</name>
</gene>
<protein>
    <submittedName>
        <fullName evidence="1">Uncharacterized protein</fullName>
    </submittedName>
</protein>
<evidence type="ECO:0000313" key="1">
    <source>
        <dbReference type="EMBL" id="EQB44888.1"/>
    </source>
</evidence>
<dbReference type="OMA" id="YVWYFTA"/>
<dbReference type="EMBL" id="AMYD01003867">
    <property type="protein sequence ID" value="EQB44888.1"/>
    <property type="molecule type" value="Genomic_DNA"/>
</dbReference>
<dbReference type="AlphaFoldDB" id="T0JWD5"/>
<proteinExistence type="predicted"/>